<dbReference type="Pfam" id="PF13802">
    <property type="entry name" value="Gal_mutarotas_2"/>
    <property type="match status" value="1"/>
</dbReference>
<feature type="domain" description="Glycosyl hydrolase family 31 C-terminal" evidence="12">
    <location>
        <begin position="775"/>
        <end position="867"/>
    </location>
</feature>
<gene>
    <name evidence="13" type="ORF">PENARI_c013G08299</name>
</gene>
<dbReference type="InterPro" id="IPR017853">
    <property type="entry name" value="GH"/>
</dbReference>
<comment type="similarity">
    <text evidence="2 9">Belongs to the glycosyl hydrolase 31 family.</text>
</comment>
<evidence type="ECO:0000256" key="5">
    <source>
        <dbReference type="ARBA" id="ARBA00022801"/>
    </source>
</evidence>
<reference evidence="13 14" key="1">
    <citation type="journal article" date="2016" name="Sci. Rep.">
        <title>Penicillium arizonense, a new, genome sequenced fungal species, reveals a high chemical diversity in secreted metabolites.</title>
        <authorList>
            <person name="Grijseels S."/>
            <person name="Nielsen J.C."/>
            <person name="Randelovic M."/>
            <person name="Nielsen J."/>
            <person name="Nielsen K.F."/>
            <person name="Workman M."/>
            <person name="Frisvad J.C."/>
        </authorList>
    </citation>
    <scope>NUCLEOTIDE SEQUENCE [LARGE SCALE GENOMIC DNA]</scope>
    <source>
        <strain evidence="13 14">CBS 141311</strain>
    </source>
</reference>
<dbReference type="OrthoDB" id="5839090at2759"/>
<dbReference type="InterPro" id="IPR011013">
    <property type="entry name" value="Gal_mutarotase_sf_dom"/>
</dbReference>
<dbReference type="FunFam" id="3.20.20.80:FF:000169">
    <property type="entry name" value="Putative alpha-glucosidase AgdA"/>
    <property type="match status" value="1"/>
</dbReference>
<sequence>MVGLSDFIVGACLVPAAYGAFSTSASKASSHSASTSASSTSAAAYSQFSLPANADAGANLIANIDDPDAINAQSACPGYKASNVKESPRGLTATLKLAGKACNAYGTDVDSLDLSIEYLANDRLNVQIVPTYIDSSNASWFLLDENTVPRAKSDEHASKKDSDLEITWSNEPSFQFKVTRKATGDAIFDTTGSRLVFEDQFIEFVTSLPKDYNLYGIGEHLQQLRLLDNLTLTLYASDQGDPIDDNVYGSHPFYLDTRYYEVNDNGDHTLVASAKADQSKDYVSYSHGVFSRNAHGQEVIMQPEGFKWRTLGGSIDLTFYSGPTQADVTKNYQLSTIGLPALQQYFTLGFHQCRWGYKNWTALETVVSNFEKFEIPLETIWNDIDYMHAYRDFENDKDRYSYSEGEEFLNKLHNSGRHYVPIIDSAIYIPNPNNESDAYETYTRGHKGNVFLKNPDGSEYIGAVWPGYTVFPDWHNPNTSDFWTNEIVAYQKKIALDGIWIDMSEVSSFCTGSCGSGNLSLNPVHGTSLPGEPGNVIYDYPEGFELTNKTEAASASSASSSQAAAATSGSEPSSSVSYLRTTPTAGVRNINYPPYVLNHDQTGHDLAVHAVSPNATHSDGVQEYDVHNLFGHQILNATYNGLRAVDDQKRPFIIGRSTFAGSGKWAGHWGGDNYSKWAYMFFSIPQALSFSLFGIPMFGVDTCGFSGNSDEELCNRWMQLSAFFPFYRNHNTLSANSQEPYVWESVIDATKTAMNIRYAILPYFYTLFHEAHTTGSTVMRALAWEFPTDPSLAAVDTQFLLGPSIMVVPALAPQVTTVKGVFPGIKHGEIWYDWYTQTAVNAEPGVNTTIPAPLGHIPVFVRGGSVLPMQEPALTTKEARNTPWSLLTALSSNGTAAGDLYIDDGESVEPDATLNVVFKAQASSLSARAKGDWKESNPLANVTVLGVSEKPGSVTLNGKAVPASSVRYNATAHVLSVGGLEKFTEEGAFSESWVLKW</sequence>
<evidence type="ECO:0000313" key="14">
    <source>
        <dbReference type="Proteomes" id="UP000177622"/>
    </source>
</evidence>
<dbReference type="GeneID" id="34578017"/>
<protein>
    <recommendedName>
        <fullName evidence="3">alpha-glucosidase</fullName>
        <ecNumber evidence="3">3.2.1.20</ecNumber>
    </recommendedName>
    <alternativeName>
        <fullName evidence="8">Maltase</fullName>
    </alternativeName>
</protein>
<keyword evidence="14" id="KW-1185">Reference proteome</keyword>
<keyword evidence="7 9" id="KW-0326">Glycosidase</keyword>
<dbReference type="Gene3D" id="3.20.20.80">
    <property type="entry name" value="Glycosidases"/>
    <property type="match status" value="2"/>
</dbReference>
<feature type="domain" description="Glycoside hydrolase family 31 TIM barrel" evidence="10">
    <location>
        <begin position="340"/>
        <end position="767"/>
    </location>
</feature>
<evidence type="ECO:0000256" key="4">
    <source>
        <dbReference type="ARBA" id="ARBA00022729"/>
    </source>
</evidence>
<evidence type="ECO:0000259" key="10">
    <source>
        <dbReference type="Pfam" id="PF01055"/>
    </source>
</evidence>
<dbReference type="Gene3D" id="2.60.40.1760">
    <property type="entry name" value="glycosyl hydrolase (family 31)"/>
    <property type="match status" value="1"/>
</dbReference>
<accession>A0A1F5LEP6</accession>
<comment type="catalytic activity">
    <reaction evidence="1">
        <text>Hydrolysis of terminal, non-reducing (1-&gt;4)-linked alpha-D-glucose residues with release of alpha-D-glucose.</text>
        <dbReference type="EC" id="3.2.1.20"/>
    </reaction>
</comment>
<keyword evidence="4" id="KW-0732">Signal</keyword>
<dbReference type="InterPro" id="IPR030458">
    <property type="entry name" value="Glyco_hydro_31_AS"/>
</dbReference>
<evidence type="ECO:0000256" key="1">
    <source>
        <dbReference type="ARBA" id="ARBA00001657"/>
    </source>
</evidence>
<dbReference type="SUPFAM" id="SSF51011">
    <property type="entry name" value="Glycosyl hydrolase domain"/>
    <property type="match status" value="1"/>
</dbReference>
<dbReference type="PROSITE" id="PS00707">
    <property type="entry name" value="GLYCOSYL_HYDROL_F31_2"/>
    <property type="match status" value="1"/>
</dbReference>
<dbReference type="STRING" id="1835702.A0A1F5LEP6"/>
<dbReference type="EMBL" id="LXJU01000013">
    <property type="protein sequence ID" value="OGE51615.1"/>
    <property type="molecule type" value="Genomic_DNA"/>
</dbReference>
<dbReference type="RefSeq" id="XP_022487059.1">
    <property type="nucleotide sequence ID" value="XM_022633283.1"/>
</dbReference>
<dbReference type="InterPro" id="IPR025887">
    <property type="entry name" value="Glyco_hydro_31_N_dom"/>
</dbReference>
<dbReference type="SUPFAM" id="SSF51445">
    <property type="entry name" value="(Trans)glycosidases"/>
    <property type="match status" value="1"/>
</dbReference>
<evidence type="ECO:0000256" key="8">
    <source>
        <dbReference type="ARBA" id="ARBA00041343"/>
    </source>
</evidence>
<dbReference type="PANTHER" id="PTHR22762">
    <property type="entry name" value="ALPHA-GLUCOSIDASE"/>
    <property type="match status" value="1"/>
</dbReference>
<dbReference type="FunFam" id="2.60.40.1180:FF:000001">
    <property type="entry name" value="Maltase-glucoamylase, intestinal"/>
    <property type="match status" value="1"/>
</dbReference>
<dbReference type="CDD" id="cd14752">
    <property type="entry name" value="GH31_N"/>
    <property type="match status" value="1"/>
</dbReference>
<dbReference type="PROSITE" id="PS00129">
    <property type="entry name" value="GLYCOSYL_HYDROL_F31_1"/>
    <property type="match status" value="1"/>
</dbReference>
<dbReference type="InterPro" id="IPR030459">
    <property type="entry name" value="Glyco_hydro_31_CS"/>
</dbReference>
<dbReference type="SUPFAM" id="SSF74650">
    <property type="entry name" value="Galactose mutarotase-like"/>
    <property type="match status" value="1"/>
</dbReference>
<evidence type="ECO:0000259" key="11">
    <source>
        <dbReference type="Pfam" id="PF13802"/>
    </source>
</evidence>
<evidence type="ECO:0000256" key="3">
    <source>
        <dbReference type="ARBA" id="ARBA00012741"/>
    </source>
</evidence>
<evidence type="ECO:0000256" key="2">
    <source>
        <dbReference type="ARBA" id="ARBA00007806"/>
    </source>
</evidence>
<comment type="caution">
    <text evidence="13">The sequence shown here is derived from an EMBL/GenBank/DDBJ whole genome shotgun (WGS) entry which is preliminary data.</text>
</comment>
<dbReference type="GO" id="GO:0005975">
    <property type="term" value="P:carbohydrate metabolic process"/>
    <property type="evidence" value="ECO:0007669"/>
    <property type="project" value="InterPro"/>
</dbReference>
<dbReference type="EC" id="3.2.1.20" evidence="3"/>
<keyword evidence="6" id="KW-0325">Glycoprotein</keyword>
<dbReference type="InterPro" id="IPR000322">
    <property type="entry name" value="Glyco_hydro_31_TIM"/>
</dbReference>
<dbReference type="AlphaFoldDB" id="A0A1F5LEP6"/>
<dbReference type="InterPro" id="IPR048395">
    <property type="entry name" value="Glyco_hydro_31_C"/>
</dbReference>
<dbReference type="CDD" id="cd06602">
    <property type="entry name" value="GH31_MGAM_SI_GAA"/>
    <property type="match status" value="1"/>
</dbReference>
<dbReference type="Proteomes" id="UP000177622">
    <property type="component" value="Unassembled WGS sequence"/>
</dbReference>
<dbReference type="Pfam" id="PF21365">
    <property type="entry name" value="Glyco_hydro_31_3rd"/>
    <property type="match status" value="1"/>
</dbReference>
<proteinExistence type="inferred from homology"/>
<dbReference type="FunFam" id="3.20.20.80:FF:000138">
    <property type="entry name" value="Putative alpha-glucosidase AgdA"/>
    <property type="match status" value="1"/>
</dbReference>
<dbReference type="GO" id="GO:0030246">
    <property type="term" value="F:carbohydrate binding"/>
    <property type="evidence" value="ECO:0007669"/>
    <property type="project" value="InterPro"/>
</dbReference>
<dbReference type="GO" id="GO:0004558">
    <property type="term" value="F:alpha-1,4-glucosidase activity"/>
    <property type="evidence" value="ECO:0007669"/>
    <property type="project" value="UniProtKB-EC"/>
</dbReference>
<evidence type="ECO:0000256" key="9">
    <source>
        <dbReference type="RuleBase" id="RU361185"/>
    </source>
</evidence>
<dbReference type="Gene3D" id="2.60.40.1180">
    <property type="entry name" value="Golgi alpha-mannosidase II"/>
    <property type="match status" value="2"/>
</dbReference>
<evidence type="ECO:0000256" key="6">
    <source>
        <dbReference type="ARBA" id="ARBA00023180"/>
    </source>
</evidence>
<dbReference type="Pfam" id="PF01055">
    <property type="entry name" value="Glyco_hydro_31_2nd"/>
    <property type="match status" value="1"/>
</dbReference>
<evidence type="ECO:0000313" key="13">
    <source>
        <dbReference type="EMBL" id="OGE51615.1"/>
    </source>
</evidence>
<dbReference type="InterPro" id="IPR013780">
    <property type="entry name" value="Glyco_hydro_b"/>
</dbReference>
<feature type="domain" description="Glycoside hydrolase family 31 N-terminal" evidence="11">
    <location>
        <begin position="114"/>
        <end position="258"/>
    </location>
</feature>
<dbReference type="FunFam" id="2.60.40.1760:FF:000005">
    <property type="entry name" value="Putative alpha-glucosidase AgdA"/>
    <property type="match status" value="1"/>
</dbReference>
<organism evidence="13 14">
    <name type="scientific">Penicillium arizonense</name>
    <dbReference type="NCBI Taxonomy" id="1835702"/>
    <lineage>
        <taxon>Eukaryota</taxon>
        <taxon>Fungi</taxon>
        <taxon>Dikarya</taxon>
        <taxon>Ascomycota</taxon>
        <taxon>Pezizomycotina</taxon>
        <taxon>Eurotiomycetes</taxon>
        <taxon>Eurotiomycetidae</taxon>
        <taxon>Eurotiales</taxon>
        <taxon>Aspergillaceae</taxon>
        <taxon>Penicillium</taxon>
    </lineage>
</organism>
<keyword evidence="5 9" id="KW-0378">Hydrolase</keyword>
<name>A0A1F5LEP6_PENAI</name>
<evidence type="ECO:0000256" key="7">
    <source>
        <dbReference type="ARBA" id="ARBA00023295"/>
    </source>
</evidence>
<evidence type="ECO:0000259" key="12">
    <source>
        <dbReference type="Pfam" id="PF21365"/>
    </source>
</evidence>
<dbReference type="PANTHER" id="PTHR22762:SF133">
    <property type="entry name" value="P-TYPE DOMAIN-CONTAINING PROTEIN"/>
    <property type="match status" value="1"/>
</dbReference>